<dbReference type="WBParaSite" id="SRDH1_99160.9">
    <property type="protein sequence ID" value="SRDH1_99160.9"/>
    <property type="gene ID" value="SRDH1_99160"/>
</dbReference>
<dbReference type="WBParaSite" id="SRDH1_99160.6">
    <property type="protein sequence ID" value="SRDH1_99160.6"/>
    <property type="gene ID" value="SRDH1_99160"/>
</dbReference>
<name>A0AA85GGT9_9TREM</name>
<evidence type="ECO:0000313" key="2">
    <source>
        <dbReference type="WBParaSite" id="SRDH1_99160.1"/>
    </source>
</evidence>
<keyword evidence="1" id="KW-1185">Reference proteome</keyword>
<protein>
    <submittedName>
        <fullName evidence="2 3">Uncharacterized protein</fullName>
    </submittedName>
</protein>
<sequence length="87" mass="9335">MNENNIVEVTTNVIVPAAELTGAANLSHVSQYTDIPIQCVSLPLIPLVALDNQDMSDEYSNVILSSVISEAKDRSPDSIVKAHKNTA</sequence>
<dbReference type="WBParaSite" id="SRDH1_99160.4">
    <property type="protein sequence ID" value="SRDH1_99160.4"/>
    <property type="gene ID" value="SRDH1_99160"/>
</dbReference>
<evidence type="ECO:0000313" key="3">
    <source>
        <dbReference type="WBParaSite" id="SRDH1_99160.2"/>
    </source>
</evidence>
<dbReference type="WBParaSite" id="SRDH1_99160.1">
    <property type="protein sequence ID" value="SRDH1_99160.1"/>
    <property type="gene ID" value="SRDH1_99160"/>
</dbReference>
<dbReference type="WBParaSite" id="SRDH1_99160.5">
    <property type="protein sequence ID" value="SRDH1_99160.5"/>
    <property type="gene ID" value="SRDH1_99160"/>
</dbReference>
<dbReference type="WBParaSite" id="SRDH1_99160.7">
    <property type="protein sequence ID" value="SRDH1_99160.7"/>
    <property type="gene ID" value="SRDH1_99160"/>
</dbReference>
<dbReference type="WBParaSite" id="SRDH1_99160.3">
    <property type="protein sequence ID" value="SRDH1_99160.3"/>
    <property type="gene ID" value="SRDH1_99160"/>
</dbReference>
<evidence type="ECO:0000313" key="1">
    <source>
        <dbReference type="Proteomes" id="UP000050792"/>
    </source>
</evidence>
<evidence type="ECO:0000313" key="4">
    <source>
        <dbReference type="WBParaSite" id="SRDH1_99160.3"/>
    </source>
</evidence>
<dbReference type="WBParaSite" id="SRDH1_99160.8">
    <property type="protein sequence ID" value="SRDH1_99160.8"/>
    <property type="gene ID" value="SRDH1_99160"/>
</dbReference>
<organism evidence="1 4">
    <name type="scientific">Schistosoma rodhaini</name>
    <dbReference type="NCBI Taxonomy" id="6188"/>
    <lineage>
        <taxon>Eukaryota</taxon>
        <taxon>Metazoa</taxon>
        <taxon>Spiralia</taxon>
        <taxon>Lophotrochozoa</taxon>
        <taxon>Platyhelminthes</taxon>
        <taxon>Trematoda</taxon>
        <taxon>Digenea</taxon>
        <taxon>Strigeidida</taxon>
        <taxon>Schistosomatoidea</taxon>
        <taxon>Schistosomatidae</taxon>
        <taxon>Schistosoma</taxon>
    </lineage>
</organism>
<dbReference type="WBParaSite" id="SRDH1_99160.2">
    <property type="protein sequence ID" value="SRDH1_99160.2"/>
    <property type="gene ID" value="SRDH1_99160"/>
</dbReference>
<proteinExistence type="predicted"/>
<dbReference type="AlphaFoldDB" id="A0AA85GGT9"/>
<reference evidence="1" key="1">
    <citation type="submission" date="2022-06" db="EMBL/GenBank/DDBJ databases">
        <authorList>
            <person name="Berger JAMES D."/>
            <person name="Berger JAMES D."/>
        </authorList>
    </citation>
    <scope>NUCLEOTIDE SEQUENCE [LARGE SCALE GENOMIC DNA]</scope>
</reference>
<reference evidence="2 3" key="2">
    <citation type="submission" date="2023-11" db="UniProtKB">
        <authorList>
            <consortium name="WormBaseParasite"/>
        </authorList>
    </citation>
    <scope>IDENTIFICATION</scope>
</reference>
<accession>A0AA85GGT9</accession>
<dbReference type="Proteomes" id="UP000050792">
    <property type="component" value="Unassembled WGS sequence"/>
</dbReference>